<reference evidence="3 5" key="2">
    <citation type="submission" date="2020-08" db="EMBL/GenBank/DDBJ databases">
        <title>Sequencing the genomes of 1000 actinobacteria strains.</title>
        <authorList>
            <person name="Klenk H.-P."/>
        </authorList>
    </citation>
    <scope>NUCLEOTIDE SEQUENCE [LARGE SCALE GENOMIC DNA]</scope>
    <source>
        <strain evidence="3 5">DSM 9581</strain>
    </source>
</reference>
<evidence type="ECO:0000313" key="4">
    <source>
        <dbReference type="Proteomes" id="UP000321723"/>
    </source>
</evidence>
<reference evidence="2 4" key="1">
    <citation type="submission" date="2019-07" db="EMBL/GenBank/DDBJ databases">
        <title>Whole genome shotgun sequence of Cellulomonas hominis NBRC 16055.</title>
        <authorList>
            <person name="Hosoyama A."/>
            <person name="Uohara A."/>
            <person name="Ohji S."/>
            <person name="Ichikawa N."/>
        </authorList>
    </citation>
    <scope>NUCLEOTIDE SEQUENCE [LARGE SCALE GENOMIC DNA]</scope>
    <source>
        <strain evidence="2 4">NBRC 16055</strain>
    </source>
</reference>
<organism evidence="2 4">
    <name type="scientific">Cellulomonas hominis</name>
    <dbReference type="NCBI Taxonomy" id="156981"/>
    <lineage>
        <taxon>Bacteria</taxon>
        <taxon>Bacillati</taxon>
        <taxon>Actinomycetota</taxon>
        <taxon>Actinomycetes</taxon>
        <taxon>Micrococcales</taxon>
        <taxon>Cellulomonadaceae</taxon>
        <taxon>Cellulomonas</taxon>
    </lineage>
</organism>
<dbReference type="EMBL" id="JACHDN010000001">
    <property type="protein sequence ID" value="MBB5474415.1"/>
    <property type="molecule type" value="Genomic_DNA"/>
</dbReference>
<evidence type="ECO:0000259" key="1">
    <source>
        <dbReference type="Pfam" id="PF18726"/>
    </source>
</evidence>
<dbReference type="Proteomes" id="UP000321723">
    <property type="component" value="Unassembled WGS sequence"/>
</dbReference>
<keyword evidence="4" id="KW-1185">Reference proteome</keyword>
<comment type="caution">
    <text evidence="2">The sequence shown here is derived from an EMBL/GenBank/DDBJ whole genome shotgun (WGS) entry which is preliminary data.</text>
</comment>
<dbReference type="OrthoDB" id="5148360at2"/>
<evidence type="ECO:0000313" key="2">
    <source>
        <dbReference type="EMBL" id="GEL45498.1"/>
    </source>
</evidence>
<proteinExistence type="predicted"/>
<dbReference type="Pfam" id="PF18726">
    <property type="entry name" value="HEPN_SAV_6107"/>
    <property type="match status" value="1"/>
</dbReference>
<accession>A0A511FCF7</accession>
<dbReference type="EMBL" id="BJVQ01000005">
    <property type="protein sequence ID" value="GEL45498.1"/>
    <property type="molecule type" value="Genomic_DNA"/>
</dbReference>
<name>A0A511FCF7_9CELL</name>
<gene>
    <name evidence="2" type="ORF">CHO01_06140</name>
    <name evidence="3" type="ORF">HNR08_003151</name>
</gene>
<dbReference type="AlphaFoldDB" id="A0A511FCF7"/>
<protein>
    <recommendedName>
        <fullName evidence="1">SAV-6107-like HEPN domain-containing protein</fullName>
    </recommendedName>
</protein>
<dbReference type="InterPro" id="IPR040891">
    <property type="entry name" value="HEPN_SAV_6107"/>
</dbReference>
<feature type="domain" description="SAV-6107-like HEPN" evidence="1">
    <location>
        <begin position="34"/>
        <end position="130"/>
    </location>
</feature>
<dbReference type="RefSeq" id="WP_146833408.1">
    <property type="nucleotide sequence ID" value="NZ_BJVQ01000005.1"/>
</dbReference>
<evidence type="ECO:0000313" key="5">
    <source>
        <dbReference type="Proteomes" id="UP000564629"/>
    </source>
</evidence>
<evidence type="ECO:0000313" key="3">
    <source>
        <dbReference type="EMBL" id="MBB5474415.1"/>
    </source>
</evidence>
<sequence length="143" mass="15343">MPVRTLRAPRNAVPGLSGRAAELLQRADAELVAAQFSSEPWEQFTHAHLAALRAGAAVLSERQPLSGRRAPRTVWELLDSVAPELGRWSSYFAAGAGLRAAVDAGRFDAVSAERAEQVLCHAEDFLDIVRAELEDAAGEVRAG</sequence>
<dbReference type="Proteomes" id="UP000564629">
    <property type="component" value="Unassembled WGS sequence"/>
</dbReference>